<feature type="compositionally biased region" description="Gly residues" evidence="1">
    <location>
        <begin position="124"/>
        <end position="136"/>
    </location>
</feature>
<dbReference type="EMBL" id="JALLPB020000220">
    <property type="protein sequence ID" value="KAL3812053.1"/>
    <property type="molecule type" value="Genomic_DNA"/>
</dbReference>
<feature type="transmembrane region" description="Helical" evidence="2">
    <location>
        <begin position="358"/>
        <end position="382"/>
    </location>
</feature>
<feature type="transmembrane region" description="Helical" evidence="2">
    <location>
        <begin position="504"/>
        <end position="524"/>
    </location>
</feature>
<proteinExistence type="predicted"/>
<dbReference type="Proteomes" id="UP001530377">
    <property type="component" value="Unassembled WGS sequence"/>
</dbReference>
<feature type="transmembrane region" description="Helical" evidence="2">
    <location>
        <begin position="617"/>
        <end position="635"/>
    </location>
</feature>
<feature type="transmembrane region" description="Helical" evidence="2">
    <location>
        <begin position="252"/>
        <end position="274"/>
    </location>
</feature>
<protein>
    <submittedName>
        <fullName evidence="3">Uncharacterized protein</fullName>
    </submittedName>
</protein>
<evidence type="ECO:0000256" key="2">
    <source>
        <dbReference type="SAM" id="Phobius"/>
    </source>
</evidence>
<sequence>MTSEQAAVAAIAAIDGVGNNTADDDGDTMTIDERVANLTMALQREKVAKRKMYGYLVKIADELKTLRAESEQLINASEYAQKAWHEGGMWRGPNVLPGASSGLDMSRRNASLGIGMGGGGVGTGMGGGGRGNGISGGNNNNNSGQDGGGGGPGLVPRAPVSLTDLFLDIVSDRDELLPRGSRHTGSRHHRPAHPSLLLGILDDMEEGGIVLDPIRYHRHLVTPDYVVGVLRITRRESVGLLDLRFGRVHARIMGVAMFAALLHVILHVRVWIWFKDADDMTMSTGDVAESVNLSVKRYAVFNTVMNVLETITWAFGLCLPNGSGWRKWIFLCGVVLNMRIPGMIMPNDFHAACSKRGVLFILLLGFNLQSILITASPFFNYWDPTWDQYAFLFLACFLLFMIKLLYVDDTYTIAPHDHALLYNRAAGFFFNMGNFALLLFTTVLGSGLNLLTHSYLAAAAALPNDAKNLVCGGLSAVVFSIFFIKCMHIRRVPTDPKHHEQMFLIAYSAQVVGILIVVCITARMCFLPAGEAYGFLALLMKNEIEMLFVLVIFAVLLLILSYSDEALELRLYSDASEASENRVKPFGIWTYFSHDEPLQLEALALERNRASRLASPLLGASVMSFSGSMSGFSMYNSFANFASLSKEDV</sequence>
<keyword evidence="2" id="KW-0812">Transmembrane</keyword>
<feature type="region of interest" description="Disordered" evidence="1">
    <location>
        <begin position="124"/>
        <end position="154"/>
    </location>
</feature>
<keyword evidence="2" id="KW-0472">Membrane</keyword>
<feature type="transmembrane region" description="Helical" evidence="2">
    <location>
        <begin position="544"/>
        <end position="562"/>
    </location>
</feature>
<feature type="transmembrane region" description="Helical" evidence="2">
    <location>
        <begin position="388"/>
        <end position="407"/>
    </location>
</feature>
<evidence type="ECO:0000313" key="4">
    <source>
        <dbReference type="Proteomes" id="UP001530377"/>
    </source>
</evidence>
<comment type="caution">
    <text evidence="3">The sequence shown here is derived from an EMBL/GenBank/DDBJ whole genome shotgun (WGS) entry which is preliminary data.</text>
</comment>
<evidence type="ECO:0000256" key="1">
    <source>
        <dbReference type="SAM" id="MobiDB-lite"/>
    </source>
</evidence>
<keyword evidence="4" id="KW-1185">Reference proteome</keyword>
<gene>
    <name evidence="3" type="ORF">ACHAXA_010025</name>
</gene>
<feature type="transmembrane region" description="Helical" evidence="2">
    <location>
        <begin position="466"/>
        <end position="484"/>
    </location>
</feature>
<feature type="transmembrane region" description="Helical" evidence="2">
    <location>
        <begin position="428"/>
        <end position="446"/>
    </location>
</feature>
<accession>A0ABD3RGP6</accession>
<reference evidence="3 4" key="1">
    <citation type="submission" date="2024-10" db="EMBL/GenBank/DDBJ databases">
        <title>Updated reference genomes for cyclostephanoid diatoms.</title>
        <authorList>
            <person name="Roberts W.R."/>
            <person name="Alverson A.J."/>
        </authorList>
    </citation>
    <scope>NUCLEOTIDE SEQUENCE [LARGE SCALE GENOMIC DNA]</scope>
    <source>
        <strain evidence="3 4">AJA228-03</strain>
    </source>
</reference>
<organism evidence="3 4">
    <name type="scientific">Cyclostephanos tholiformis</name>
    <dbReference type="NCBI Taxonomy" id="382380"/>
    <lineage>
        <taxon>Eukaryota</taxon>
        <taxon>Sar</taxon>
        <taxon>Stramenopiles</taxon>
        <taxon>Ochrophyta</taxon>
        <taxon>Bacillariophyta</taxon>
        <taxon>Coscinodiscophyceae</taxon>
        <taxon>Thalassiosirophycidae</taxon>
        <taxon>Stephanodiscales</taxon>
        <taxon>Stephanodiscaceae</taxon>
        <taxon>Cyclostephanos</taxon>
    </lineage>
</organism>
<dbReference type="AlphaFoldDB" id="A0ABD3RGP6"/>
<keyword evidence="2" id="KW-1133">Transmembrane helix</keyword>
<name>A0ABD3RGP6_9STRA</name>
<evidence type="ECO:0000313" key="3">
    <source>
        <dbReference type="EMBL" id="KAL3812053.1"/>
    </source>
</evidence>